<dbReference type="Gene3D" id="2.60.40.380">
    <property type="entry name" value="Purple acid phosphatase-like, N-terminal"/>
    <property type="match status" value="1"/>
</dbReference>
<evidence type="ECO:0000259" key="2">
    <source>
        <dbReference type="Pfam" id="PF09423"/>
    </source>
</evidence>
<dbReference type="Gene3D" id="3.60.21.70">
    <property type="entry name" value="PhoD-like phosphatase"/>
    <property type="match status" value="1"/>
</dbReference>
<evidence type="ECO:0000313" key="4">
    <source>
        <dbReference type="EMBL" id="AKQ43178.2"/>
    </source>
</evidence>
<dbReference type="InterPro" id="IPR052900">
    <property type="entry name" value="Phospholipid_Metab_Enz"/>
</dbReference>
<reference evidence="5" key="2">
    <citation type="submission" date="2015-04" db="EMBL/GenBank/DDBJ databases">
        <title>The complete genome sequence of Erythrobacter sp. s21-N3.</title>
        <authorList>
            <person name="Zhuang L."/>
            <person name="Liu Y."/>
            <person name="Shao Z."/>
        </authorList>
    </citation>
    <scope>NUCLEOTIDE SEQUENCE [LARGE SCALE GENOMIC DNA]</scope>
    <source>
        <strain evidence="5">s21-N3</strain>
    </source>
</reference>
<dbReference type="InterPro" id="IPR018946">
    <property type="entry name" value="PhoD-like_MPP"/>
</dbReference>
<proteinExistence type="predicted"/>
<feature type="signal peptide" evidence="1">
    <location>
        <begin position="1"/>
        <end position="25"/>
    </location>
</feature>
<name>A0A0H4W0Z2_9SPHN</name>
<gene>
    <name evidence="4" type="ORF">CP97_04760</name>
</gene>
<accession>A0A0H4W0Z2</accession>
<reference evidence="4 5" key="1">
    <citation type="journal article" date="2015" name="Int. J. Syst. Evol. Microbiol.">
        <title>Erythrobacter atlanticus sp. nov., a bacterium from ocean sediment able to degrade polycyclic aromatic hydrocarbons.</title>
        <authorList>
            <person name="Zhuang L."/>
            <person name="Liu Y."/>
            <person name="Wang L."/>
            <person name="Wang W."/>
            <person name="Shao Z."/>
        </authorList>
    </citation>
    <scope>NUCLEOTIDE SEQUENCE [LARGE SCALE GENOMIC DNA]</scope>
    <source>
        <strain evidence="5">s21-N3</strain>
    </source>
</reference>
<dbReference type="STRING" id="1648404.CP97_04760"/>
<keyword evidence="1" id="KW-0732">Signal</keyword>
<dbReference type="PANTHER" id="PTHR43606:SF2">
    <property type="entry name" value="ALKALINE PHOSPHATASE FAMILY PROTEIN (AFU_ORTHOLOGUE AFUA_5G03860)"/>
    <property type="match status" value="1"/>
</dbReference>
<feature type="domain" description="Phospholipase D N-terminal" evidence="3">
    <location>
        <begin position="43"/>
        <end position="133"/>
    </location>
</feature>
<evidence type="ECO:0000313" key="5">
    <source>
        <dbReference type="Proteomes" id="UP000059113"/>
    </source>
</evidence>
<sequence length="559" mass="59918">MHGETMMTINRRGILALLGSGSALAFPSVALAQPAPAKISFAHGVASGDPAADGAVIWTRATPEGDFVGDIALQWYVATALDAQPLANGEITARASADHTAKVEVSGLAPGRTYHYWFEGPGDISSPRGQFRTLPVGAVRDVVLAVVSCQLYAGGLFNAYADLAQQDRIDAVVHLGDYIYEYGATGYGAEIGQQLGRLPDPPHEIISLADYRRRHAQVKSDPDMQAAHARAAFICVWDDHETANDSWIGGAENHQPAEDGDWAARKAVAMQAYFEWMPIRDPAQFRAQEAIFRSFEFGDLATLAMVETRLLARSKQVAPKGEVPPQEAIAALLAERNQPERELLGEPQRAWLEGVLAASVAAGKPWQILGNQVVMAKVAGPDLEVMLGADQFAAMRSAIPPQYRTEIDQALAGYRAGVPFNLDSWDGYPHARERLFNTFIRAGSRPIVLSGDSHAAWTNNLRDTAGHTVGVEVGCTAISSPSFGSILPGLGQLLAGANEEVAFCDQDNKGYAIVTLTPEGARADHIAVSTVYAKPFERRITASHRIQPGLSTGPATPIA</sequence>
<dbReference type="InterPro" id="IPR029052">
    <property type="entry name" value="Metallo-depent_PP-like"/>
</dbReference>
<dbReference type="KEGG" id="ery:CP97_04760"/>
<dbReference type="InterPro" id="IPR038607">
    <property type="entry name" value="PhoD-like_sf"/>
</dbReference>
<protein>
    <submittedName>
        <fullName evidence="4">Tat (Twin-arginine translocation) pathway signal sequence domain protein</fullName>
    </submittedName>
</protein>
<keyword evidence="5" id="KW-1185">Reference proteome</keyword>
<dbReference type="AlphaFoldDB" id="A0A0H4W0Z2"/>
<dbReference type="PANTHER" id="PTHR43606">
    <property type="entry name" value="PHOSPHATASE, PUTATIVE (AFU_ORTHOLOGUE AFUA_6G08710)-RELATED"/>
    <property type="match status" value="1"/>
</dbReference>
<organism evidence="4 5">
    <name type="scientific">Aurantiacibacter atlanticus</name>
    <dbReference type="NCBI Taxonomy" id="1648404"/>
    <lineage>
        <taxon>Bacteria</taxon>
        <taxon>Pseudomonadati</taxon>
        <taxon>Pseudomonadota</taxon>
        <taxon>Alphaproteobacteria</taxon>
        <taxon>Sphingomonadales</taxon>
        <taxon>Erythrobacteraceae</taxon>
        <taxon>Aurantiacibacter</taxon>
    </lineage>
</organism>
<feature type="domain" description="PhoD-like phosphatase metallophosphatase" evidence="2">
    <location>
        <begin position="144"/>
        <end position="524"/>
    </location>
</feature>
<dbReference type="CDD" id="cd07389">
    <property type="entry name" value="MPP_PhoD"/>
    <property type="match status" value="1"/>
</dbReference>
<dbReference type="Proteomes" id="UP000059113">
    <property type="component" value="Chromosome"/>
</dbReference>
<dbReference type="SUPFAM" id="SSF56300">
    <property type="entry name" value="Metallo-dependent phosphatases"/>
    <property type="match status" value="1"/>
</dbReference>
<dbReference type="Pfam" id="PF16655">
    <property type="entry name" value="PhoD_N"/>
    <property type="match status" value="1"/>
</dbReference>
<evidence type="ECO:0000259" key="3">
    <source>
        <dbReference type="Pfam" id="PF16655"/>
    </source>
</evidence>
<feature type="chain" id="PRO_5007772156" evidence="1">
    <location>
        <begin position="26"/>
        <end position="559"/>
    </location>
</feature>
<dbReference type="Pfam" id="PF09423">
    <property type="entry name" value="PhoD"/>
    <property type="match status" value="1"/>
</dbReference>
<evidence type="ECO:0000256" key="1">
    <source>
        <dbReference type="SAM" id="SignalP"/>
    </source>
</evidence>
<dbReference type="EMBL" id="CP011310">
    <property type="protein sequence ID" value="AKQ43178.2"/>
    <property type="molecule type" value="Genomic_DNA"/>
</dbReference>
<dbReference type="InterPro" id="IPR032093">
    <property type="entry name" value="PhoD_N"/>
</dbReference>